<dbReference type="CDD" id="cd15556">
    <property type="entry name" value="PHD_MMD1_like"/>
    <property type="match status" value="1"/>
</dbReference>
<protein>
    <submittedName>
        <fullName evidence="6">PHD finger protein</fullName>
    </submittedName>
</protein>
<dbReference type="InterPro" id="IPR011011">
    <property type="entry name" value="Znf_FYVE_PHD"/>
</dbReference>
<dbReference type="Pfam" id="PF25565">
    <property type="entry name" value="Ubiquitin_At1g33420"/>
    <property type="match status" value="1"/>
</dbReference>
<evidence type="ECO:0000256" key="3">
    <source>
        <dbReference type="ARBA" id="ARBA00022833"/>
    </source>
</evidence>
<keyword evidence="1" id="KW-0479">Metal-binding</keyword>
<dbReference type="EMBL" id="QGNW01002407">
    <property type="protein sequence ID" value="RVW20019.1"/>
    <property type="molecule type" value="Genomic_DNA"/>
</dbReference>
<dbReference type="InterPro" id="IPR057765">
    <property type="entry name" value="MS1-like_ubiquitin"/>
</dbReference>
<dbReference type="PROSITE" id="PS01359">
    <property type="entry name" value="ZF_PHD_1"/>
    <property type="match status" value="1"/>
</dbReference>
<gene>
    <name evidence="6" type="primary">VvCHDh001088_6</name>
    <name evidence="6" type="ORF">CK203_113102</name>
</gene>
<dbReference type="Proteomes" id="UP000288805">
    <property type="component" value="Unassembled WGS sequence"/>
</dbReference>
<evidence type="ECO:0000259" key="5">
    <source>
        <dbReference type="PROSITE" id="PS50016"/>
    </source>
</evidence>
<accession>A0A438CA05</accession>
<dbReference type="GO" id="GO:0008270">
    <property type="term" value="F:zinc ion binding"/>
    <property type="evidence" value="ECO:0007669"/>
    <property type="project" value="UniProtKB-KW"/>
</dbReference>
<dbReference type="AlphaFoldDB" id="A0A438CA05"/>
<dbReference type="InterPro" id="IPR013083">
    <property type="entry name" value="Znf_RING/FYVE/PHD"/>
</dbReference>
<evidence type="ECO:0000313" key="7">
    <source>
        <dbReference type="Proteomes" id="UP000288805"/>
    </source>
</evidence>
<dbReference type="SUPFAM" id="SSF57903">
    <property type="entry name" value="FYVE/PHD zinc finger"/>
    <property type="match status" value="1"/>
</dbReference>
<evidence type="ECO:0000313" key="6">
    <source>
        <dbReference type="EMBL" id="RVW20019.1"/>
    </source>
</evidence>
<dbReference type="PROSITE" id="PS50016">
    <property type="entry name" value="ZF_PHD_2"/>
    <property type="match status" value="1"/>
</dbReference>
<evidence type="ECO:0000256" key="4">
    <source>
        <dbReference type="PROSITE-ProRule" id="PRU00146"/>
    </source>
</evidence>
<proteinExistence type="predicted"/>
<dbReference type="InterPro" id="IPR019787">
    <property type="entry name" value="Znf_PHD-finger"/>
</dbReference>
<dbReference type="InterPro" id="IPR019786">
    <property type="entry name" value="Zinc_finger_PHD-type_CS"/>
</dbReference>
<reference evidence="6 7" key="1">
    <citation type="journal article" date="2018" name="PLoS Genet.">
        <title>Population sequencing reveals clonal diversity and ancestral inbreeding in the grapevine cultivar Chardonnay.</title>
        <authorList>
            <person name="Roach M.J."/>
            <person name="Johnson D.L."/>
            <person name="Bohlmann J."/>
            <person name="van Vuuren H.J."/>
            <person name="Jones S.J."/>
            <person name="Pretorius I.S."/>
            <person name="Schmidt S.A."/>
            <person name="Borneman A.R."/>
        </authorList>
    </citation>
    <scope>NUCLEOTIDE SEQUENCE [LARGE SCALE GENOMIC DNA]</scope>
    <source>
        <strain evidence="7">cv. Chardonnay</strain>
        <tissue evidence="6">Leaf</tissue>
    </source>
</reference>
<dbReference type="InterPro" id="IPR058054">
    <property type="entry name" value="Znf_MS1-like"/>
</dbReference>
<dbReference type="Pfam" id="PF00628">
    <property type="entry name" value="PHD"/>
    <property type="match status" value="1"/>
</dbReference>
<evidence type="ECO:0000256" key="2">
    <source>
        <dbReference type="ARBA" id="ARBA00022771"/>
    </source>
</evidence>
<name>A0A438CA05_VITVI</name>
<dbReference type="SMART" id="SM00249">
    <property type="entry name" value="PHD"/>
    <property type="match status" value="1"/>
</dbReference>
<comment type="caution">
    <text evidence="6">The sequence shown here is derived from an EMBL/GenBank/DDBJ whole genome shotgun (WGS) entry which is preliminary data.</text>
</comment>
<evidence type="ECO:0000256" key="1">
    <source>
        <dbReference type="ARBA" id="ARBA00022723"/>
    </source>
</evidence>
<dbReference type="PANTHER" id="PTHR46201">
    <property type="entry name" value="PHD FINGER PROTEIN MALE MEIOCYTE DEATH 1-RELATED"/>
    <property type="match status" value="1"/>
</dbReference>
<sequence length="440" mass="49829">MDLSKKYGTEYRLLHTVAKGQVWYGHWGYQFGTGSYALTSDAYQNAIHTLSNIPLSTFFFQGRGPRTHLQTLIAFYQSLAETELRTLKDLFSFLLNRISELNTAKSEDQTSSHYQNLHVLGQGMMWKGWSSVWLSGRVTGDGMVVRTRYNPNSNAVEFRIEPQSCINNSIRTMVTYRPKATRELAVESAKKLLDCKQFIKDYKVERVAVKNPFAIHLWCHVELEDYSQDYPFPPPELLVLPTNATITDLKREATKAFKEVYVVFKRFYIQELPDFGRIEGSVTLNLLFGSRGSVRIRGRCNAKYGLGRFQAERGTETWIVDCICGTKDDDGERMLACDKCSVWQHTRCVGIENSDEIPAKFLCERCLGSSCAETKCSSGSSSPRGEEVEAEYECLIDGVESRILKNEANTILPSGRTCRDEIKAKGLGLVSRMCMTFGVQ</sequence>
<keyword evidence="3" id="KW-0862">Zinc</keyword>
<feature type="domain" description="PHD-type" evidence="5">
    <location>
        <begin position="319"/>
        <end position="369"/>
    </location>
</feature>
<dbReference type="Gene3D" id="3.30.40.10">
    <property type="entry name" value="Zinc/RING finger domain, C3HC4 (zinc finger)"/>
    <property type="match status" value="1"/>
</dbReference>
<keyword evidence="2 4" id="KW-0863">Zinc-finger</keyword>
<dbReference type="InterPro" id="IPR001965">
    <property type="entry name" value="Znf_PHD"/>
</dbReference>
<dbReference type="PANTHER" id="PTHR46201:SF6">
    <property type="entry name" value="PHD FINGER PLANT-LIKE PROTEIN"/>
    <property type="match status" value="1"/>
</dbReference>
<organism evidence="6 7">
    <name type="scientific">Vitis vinifera</name>
    <name type="common">Grape</name>
    <dbReference type="NCBI Taxonomy" id="29760"/>
    <lineage>
        <taxon>Eukaryota</taxon>
        <taxon>Viridiplantae</taxon>
        <taxon>Streptophyta</taxon>
        <taxon>Embryophyta</taxon>
        <taxon>Tracheophyta</taxon>
        <taxon>Spermatophyta</taxon>
        <taxon>Magnoliopsida</taxon>
        <taxon>eudicotyledons</taxon>
        <taxon>Gunneridae</taxon>
        <taxon>Pentapetalae</taxon>
        <taxon>rosids</taxon>
        <taxon>Vitales</taxon>
        <taxon>Vitaceae</taxon>
        <taxon>Viteae</taxon>
        <taxon>Vitis</taxon>
    </lineage>
</organism>